<dbReference type="AlphaFoldDB" id="G9XSI7"/>
<feature type="domain" description="Heparan-alpha-glucosaminide N-acetyltransferase catalytic" evidence="2">
    <location>
        <begin position="44"/>
        <end position="260"/>
    </location>
</feature>
<dbReference type="Proteomes" id="UP000004416">
    <property type="component" value="Unassembled WGS sequence"/>
</dbReference>
<name>G9XSI7_DESHA</name>
<feature type="transmembrane region" description="Helical" evidence="1">
    <location>
        <begin position="136"/>
        <end position="153"/>
    </location>
</feature>
<proteinExistence type="predicted"/>
<feature type="transmembrane region" description="Helical" evidence="1">
    <location>
        <begin position="112"/>
        <end position="130"/>
    </location>
</feature>
<gene>
    <name evidence="3" type="ORF">HMPREF0322_03959</name>
</gene>
<comment type="caution">
    <text evidence="3">The sequence shown here is derived from an EMBL/GenBank/DDBJ whole genome shotgun (WGS) entry which is preliminary data.</text>
</comment>
<organism evidence="3 4">
    <name type="scientific">Desulfitobacterium hafniense DP7</name>
    <dbReference type="NCBI Taxonomy" id="537010"/>
    <lineage>
        <taxon>Bacteria</taxon>
        <taxon>Bacillati</taxon>
        <taxon>Bacillota</taxon>
        <taxon>Clostridia</taxon>
        <taxon>Eubacteriales</taxon>
        <taxon>Desulfitobacteriaceae</taxon>
        <taxon>Desulfitobacterium</taxon>
    </lineage>
</organism>
<evidence type="ECO:0000256" key="1">
    <source>
        <dbReference type="SAM" id="Phobius"/>
    </source>
</evidence>
<keyword evidence="1" id="KW-1133">Transmembrane helix</keyword>
<accession>G9XSI7</accession>
<feature type="transmembrane region" description="Helical" evidence="1">
    <location>
        <begin position="252"/>
        <end position="275"/>
    </location>
</feature>
<keyword evidence="1" id="KW-0472">Membrane</keyword>
<feature type="transmembrane region" description="Helical" evidence="1">
    <location>
        <begin position="160"/>
        <end position="180"/>
    </location>
</feature>
<evidence type="ECO:0000313" key="4">
    <source>
        <dbReference type="Proteomes" id="UP000004416"/>
    </source>
</evidence>
<dbReference type="EMBL" id="AFZX01000104">
    <property type="protein sequence ID" value="EHL05404.1"/>
    <property type="molecule type" value="Genomic_DNA"/>
</dbReference>
<keyword evidence="1" id="KW-0812">Transmembrane</keyword>
<feature type="transmembrane region" description="Helical" evidence="1">
    <location>
        <begin position="200"/>
        <end position="220"/>
    </location>
</feature>
<protein>
    <recommendedName>
        <fullName evidence="2">Heparan-alpha-glucosaminide N-acetyltransferase catalytic domain-containing protein</fullName>
    </recommendedName>
</protein>
<sequence length="276" mass="31291">MVGRIFLRQVPWCWVFNLIYYRKACHDRQALINSERMKPLTSTRFPVIDSLRTLALALMITYHLIYDLDQWTGLAVDVDALFWFSIGKTAALLFIFLSGLSSGFSKHPLKNGLRVLFFGMIITLVTYVVFPEQYVRFGILHFLGVMMVLYPLIQKLPNGVLILGSVLIIAGGLIIKDQAVNTPLLLPLGFMYPGFATMDFYPLFPYSGVTLLGVLCYRYFFAEHSRTNASVPPAEKSKAAYPMVTWVSRHSLWIYLIHQPILLGLIFALKAIAIIS</sequence>
<dbReference type="PATRIC" id="fig|537010.4.peg.3698"/>
<feature type="transmembrane region" description="Helical" evidence="1">
    <location>
        <begin position="80"/>
        <end position="100"/>
    </location>
</feature>
<reference evidence="3 4" key="1">
    <citation type="submission" date="2011-08" db="EMBL/GenBank/DDBJ databases">
        <authorList>
            <person name="Weinstock G."/>
            <person name="Sodergren E."/>
            <person name="Clifton S."/>
            <person name="Fulton L."/>
            <person name="Fulton B."/>
            <person name="Courtney L."/>
            <person name="Fronick C."/>
            <person name="Harrison M."/>
            <person name="Strong C."/>
            <person name="Farmer C."/>
            <person name="Delahaunty K."/>
            <person name="Markovic C."/>
            <person name="Hall O."/>
            <person name="Minx P."/>
            <person name="Tomlinson C."/>
            <person name="Mitreva M."/>
            <person name="Hou S."/>
            <person name="Chen J."/>
            <person name="Wollam A."/>
            <person name="Pepin K.H."/>
            <person name="Johnson M."/>
            <person name="Bhonagiri V."/>
            <person name="Zhang X."/>
            <person name="Suruliraj S."/>
            <person name="Warren W."/>
            <person name="Chinwalla A."/>
            <person name="Mardis E.R."/>
            <person name="Wilson R.K."/>
        </authorList>
    </citation>
    <scope>NUCLEOTIDE SEQUENCE [LARGE SCALE GENOMIC DNA]</scope>
    <source>
        <strain evidence="3 4">DP7</strain>
    </source>
</reference>
<evidence type="ECO:0000259" key="2">
    <source>
        <dbReference type="Pfam" id="PF07786"/>
    </source>
</evidence>
<evidence type="ECO:0000313" key="3">
    <source>
        <dbReference type="EMBL" id="EHL05404.1"/>
    </source>
</evidence>
<dbReference type="Pfam" id="PF07786">
    <property type="entry name" value="HGSNAT_cat"/>
    <property type="match status" value="1"/>
</dbReference>
<dbReference type="HOGENOM" id="CLU_067755_0_1_9"/>
<feature type="transmembrane region" description="Helical" evidence="1">
    <location>
        <begin position="45"/>
        <end position="65"/>
    </location>
</feature>
<dbReference type="InterPro" id="IPR012429">
    <property type="entry name" value="HGSNAT_cat"/>
</dbReference>